<dbReference type="Proteomes" id="UP000803884">
    <property type="component" value="Unassembled WGS sequence"/>
</dbReference>
<keyword evidence="7 8" id="KW-0456">Lyase</keyword>
<dbReference type="SUPFAM" id="SSF103263">
    <property type="entry name" value="Chorismate synthase, AroC"/>
    <property type="match status" value="1"/>
</dbReference>
<comment type="similarity">
    <text evidence="2 8">Belongs to the chorismate synthase family.</text>
</comment>
<accession>A0AB34KMW5</accession>
<sequence length="422" mass="45053">MSTFGQYFRVTTYGESHGKSVGAIVDGVPPGLKLTEDDIQPQMTRRRPGQSALTTPRDEKDRVEIQSGTEFGVTLGTPIGLRVMNQDQRPKDYGSSTMDMFPRPSHADWTYLEKYGVKASSGGGRSSARETIGRVAAGAIAEKYLTVAHGVEIVAFTNSVGPEHLFPPTREHPTPSTNPEFLDLIGKISRNEVDANLPIRCPDAEAGKRMASLIEEFRDKNDSIGGTVTCVIRNCPSGLGEPCFDKLEATLAHAMLSIPATKGFEIGSGFGGCSVPGSIHNDPFIKAPSTTDPLRPGVTRPRLTTKTNNSGGIQGGITNGAPIYFTVAFKPAATIGQAQQTATYDEANGVLEAKGRHDPCVIPRAVPIVESMAALVIMDAVLAQSARQAARTLLPPIQDVTIPVSMTHNNLTTSSEKPEEKA</sequence>
<evidence type="ECO:0000256" key="6">
    <source>
        <dbReference type="ARBA" id="ARBA00023141"/>
    </source>
</evidence>
<dbReference type="PIRSF" id="PIRSF001456">
    <property type="entry name" value="Chorismate_synth"/>
    <property type="match status" value="1"/>
</dbReference>
<dbReference type="GO" id="GO:0009073">
    <property type="term" value="P:aromatic amino acid family biosynthetic process"/>
    <property type="evidence" value="ECO:0007669"/>
    <property type="project" value="UniProtKB-KW"/>
</dbReference>
<dbReference type="EC" id="4.2.3.5" evidence="4 8"/>
<comment type="subunit">
    <text evidence="3">Homotetramer.</text>
</comment>
<dbReference type="AlphaFoldDB" id="A0AB34KMW5"/>
<comment type="cofactor">
    <cofactor evidence="8">
        <name>FMNH2</name>
        <dbReference type="ChEBI" id="CHEBI:57618"/>
    </cofactor>
    <text evidence="8">Reduced FMN (FMNH(2)).</text>
</comment>
<dbReference type="GO" id="GO:0005829">
    <property type="term" value="C:cytosol"/>
    <property type="evidence" value="ECO:0007669"/>
    <property type="project" value="TreeGrafter"/>
</dbReference>
<evidence type="ECO:0000256" key="4">
    <source>
        <dbReference type="ARBA" id="ARBA00013036"/>
    </source>
</evidence>
<dbReference type="GO" id="GO:0010181">
    <property type="term" value="F:FMN binding"/>
    <property type="evidence" value="ECO:0007669"/>
    <property type="project" value="TreeGrafter"/>
</dbReference>
<dbReference type="PROSITE" id="PS00789">
    <property type="entry name" value="CHORISMATE_SYNTHASE_3"/>
    <property type="match status" value="1"/>
</dbReference>
<dbReference type="InterPro" id="IPR020541">
    <property type="entry name" value="Chorismate_synthase_CS"/>
</dbReference>
<evidence type="ECO:0000256" key="5">
    <source>
        <dbReference type="ARBA" id="ARBA00022605"/>
    </source>
</evidence>
<dbReference type="GO" id="GO:0009423">
    <property type="term" value="P:chorismate biosynthetic process"/>
    <property type="evidence" value="ECO:0007669"/>
    <property type="project" value="TreeGrafter"/>
</dbReference>
<dbReference type="PANTHER" id="PTHR21085:SF0">
    <property type="entry name" value="CHORISMATE SYNTHASE"/>
    <property type="match status" value="1"/>
</dbReference>
<evidence type="ECO:0000256" key="8">
    <source>
        <dbReference type="RuleBase" id="RU000605"/>
    </source>
</evidence>
<evidence type="ECO:0000256" key="1">
    <source>
        <dbReference type="ARBA" id="ARBA00005044"/>
    </source>
</evidence>
<feature type="region of interest" description="Disordered" evidence="9">
    <location>
        <begin position="39"/>
        <end position="61"/>
    </location>
</feature>
<feature type="compositionally biased region" description="Polar residues" evidence="9">
    <location>
        <begin position="302"/>
        <end position="311"/>
    </location>
</feature>
<dbReference type="CDD" id="cd07304">
    <property type="entry name" value="Chorismate_synthase"/>
    <property type="match status" value="1"/>
</dbReference>
<dbReference type="RefSeq" id="XP_069227734.1">
    <property type="nucleotide sequence ID" value="XM_069375605.1"/>
</dbReference>
<dbReference type="PROSITE" id="PS00787">
    <property type="entry name" value="CHORISMATE_SYNTHASE_1"/>
    <property type="match status" value="1"/>
</dbReference>
<comment type="caution">
    <text evidence="10">The sequence shown here is derived from an EMBL/GenBank/DDBJ whole genome shotgun (WGS) entry which is preliminary data.</text>
</comment>
<keyword evidence="5 8" id="KW-0028">Amino-acid biosynthesis</keyword>
<dbReference type="InterPro" id="IPR000453">
    <property type="entry name" value="Chorismate_synth"/>
</dbReference>
<dbReference type="GO" id="GO:0004107">
    <property type="term" value="F:chorismate synthase activity"/>
    <property type="evidence" value="ECO:0007669"/>
    <property type="project" value="UniProtKB-EC"/>
</dbReference>
<protein>
    <recommendedName>
        <fullName evidence="4 8">Chorismate synthase</fullName>
        <ecNumber evidence="4 8">4.2.3.5</ecNumber>
    </recommendedName>
</protein>
<evidence type="ECO:0000256" key="9">
    <source>
        <dbReference type="SAM" id="MobiDB-lite"/>
    </source>
</evidence>
<reference evidence="10 11" key="1">
    <citation type="journal article" date="2020" name="Microbiol. Resour. Announc.">
        <title>Draft Genome Sequence of a Cladosporium Species Isolated from the Mesophotic Ascidian Didemnum maculosum.</title>
        <authorList>
            <person name="Gioti A."/>
            <person name="Siaperas R."/>
            <person name="Nikolaivits E."/>
            <person name="Le Goff G."/>
            <person name="Ouazzani J."/>
            <person name="Kotoulas G."/>
            <person name="Topakas E."/>
        </authorList>
    </citation>
    <scope>NUCLEOTIDE SEQUENCE [LARGE SCALE GENOMIC DNA]</scope>
    <source>
        <strain evidence="10 11">TM138-S3</strain>
    </source>
</reference>
<keyword evidence="6 8" id="KW-0057">Aromatic amino acid biosynthesis</keyword>
<dbReference type="Gene3D" id="3.60.150.10">
    <property type="entry name" value="Chorismate synthase AroC"/>
    <property type="match status" value="1"/>
</dbReference>
<gene>
    <name evidence="10" type="primary">aro-2</name>
    <name evidence="10" type="ORF">WHR41_07000</name>
</gene>
<organism evidence="10 11">
    <name type="scientific">Cladosporium halotolerans</name>
    <dbReference type="NCBI Taxonomy" id="1052096"/>
    <lineage>
        <taxon>Eukaryota</taxon>
        <taxon>Fungi</taxon>
        <taxon>Dikarya</taxon>
        <taxon>Ascomycota</taxon>
        <taxon>Pezizomycotina</taxon>
        <taxon>Dothideomycetes</taxon>
        <taxon>Dothideomycetidae</taxon>
        <taxon>Cladosporiales</taxon>
        <taxon>Cladosporiaceae</taxon>
        <taxon>Cladosporium</taxon>
    </lineage>
</organism>
<evidence type="ECO:0000313" key="11">
    <source>
        <dbReference type="Proteomes" id="UP000803884"/>
    </source>
</evidence>
<dbReference type="EMBL" id="JAAQHG020000025">
    <property type="protein sequence ID" value="KAL1584628.1"/>
    <property type="molecule type" value="Genomic_DNA"/>
</dbReference>
<keyword evidence="11" id="KW-1185">Reference proteome</keyword>
<dbReference type="PANTHER" id="PTHR21085">
    <property type="entry name" value="CHORISMATE SYNTHASE"/>
    <property type="match status" value="1"/>
</dbReference>
<proteinExistence type="inferred from homology"/>
<dbReference type="InterPro" id="IPR035904">
    <property type="entry name" value="Chorismate_synth_AroC_sf"/>
</dbReference>
<comment type="pathway">
    <text evidence="1 8">Metabolic intermediate biosynthesis; chorismate biosynthesis; chorismate from D-erythrose 4-phosphate and phosphoenolpyruvate: step 7/7.</text>
</comment>
<feature type="region of interest" description="Disordered" evidence="9">
    <location>
        <begin position="286"/>
        <end position="312"/>
    </location>
</feature>
<dbReference type="NCBIfam" id="NF003793">
    <property type="entry name" value="PRK05382.1"/>
    <property type="match status" value="1"/>
</dbReference>
<dbReference type="HAMAP" id="MF_00300">
    <property type="entry name" value="Chorismate_synth"/>
    <property type="match status" value="1"/>
</dbReference>
<dbReference type="PROSITE" id="PS00788">
    <property type="entry name" value="CHORISMATE_SYNTHASE_2"/>
    <property type="match status" value="1"/>
</dbReference>
<dbReference type="Pfam" id="PF01264">
    <property type="entry name" value="Chorismate_synt"/>
    <property type="match status" value="1"/>
</dbReference>
<name>A0AB34KMW5_9PEZI</name>
<evidence type="ECO:0000256" key="3">
    <source>
        <dbReference type="ARBA" id="ARBA00011881"/>
    </source>
</evidence>
<evidence type="ECO:0000256" key="7">
    <source>
        <dbReference type="ARBA" id="ARBA00023239"/>
    </source>
</evidence>
<dbReference type="NCBIfam" id="TIGR00033">
    <property type="entry name" value="aroC"/>
    <property type="match status" value="1"/>
</dbReference>
<dbReference type="FunFam" id="3.60.150.10:FF:000004">
    <property type="entry name" value="Chorismate synthase"/>
    <property type="match status" value="1"/>
</dbReference>
<dbReference type="GO" id="GO:0008652">
    <property type="term" value="P:amino acid biosynthetic process"/>
    <property type="evidence" value="ECO:0007669"/>
    <property type="project" value="UniProtKB-KW"/>
</dbReference>
<dbReference type="GeneID" id="96008443"/>
<comment type="catalytic activity">
    <reaction evidence="8">
        <text>5-O-(1-carboxyvinyl)-3-phosphoshikimate = chorismate + phosphate</text>
        <dbReference type="Rhea" id="RHEA:21020"/>
        <dbReference type="ChEBI" id="CHEBI:29748"/>
        <dbReference type="ChEBI" id="CHEBI:43474"/>
        <dbReference type="ChEBI" id="CHEBI:57701"/>
        <dbReference type="EC" id="4.2.3.5"/>
    </reaction>
</comment>
<evidence type="ECO:0000313" key="10">
    <source>
        <dbReference type="EMBL" id="KAL1584628.1"/>
    </source>
</evidence>
<evidence type="ECO:0000256" key="2">
    <source>
        <dbReference type="ARBA" id="ARBA00008014"/>
    </source>
</evidence>